<organism evidence="2 3">
    <name type="scientific">Listeria monocytogenes</name>
    <dbReference type="NCBI Taxonomy" id="1639"/>
    <lineage>
        <taxon>Bacteria</taxon>
        <taxon>Bacillati</taxon>
        <taxon>Bacillota</taxon>
        <taxon>Bacilli</taxon>
        <taxon>Bacillales</taxon>
        <taxon>Listeriaceae</taxon>
        <taxon>Listeria</taxon>
    </lineage>
</organism>
<protein>
    <submittedName>
        <fullName evidence="2">Uncharacterized protein</fullName>
    </submittedName>
</protein>
<evidence type="ECO:0000313" key="3">
    <source>
        <dbReference type="Proteomes" id="UP000371553"/>
    </source>
</evidence>
<proteinExistence type="predicted"/>
<feature type="transmembrane region" description="Helical" evidence="1">
    <location>
        <begin position="27"/>
        <end position="45"/>
    </location>
</feature>
<evidence type="ECO:0000256" key="1">
    <source>
        <dbReference type="SAM" id="Phobius"/>
    </source>
</evidence>
<name>A0A9P1XMU2_LISMN</name>
<keyword evidence="1" id="KW-0472">Membrane</keyword>
<dbReference type="AlphaFoldDB" id="A0A9P1XMU2"/>
<reference evidence="2 3" key="1">
    <citation type="submission" date="2018-06" db="EMBL/GenBank/DDBJ databases">
        <authorList>
            <consortium name="GenomeTrakr: Next Generation Sequencing Network for Food Pathogen Tracability"/>
        </authorList>
    </citation>
    <scope>NUCLEOTIDE SEQUENCE [LARGE SCALE GENOMIC DNA]</scope>
    <source>
        <strain evidence="2 3">NYAG13B12507-5</strain>
    </source>
</reference>
<comment type="caution">
    <text evidence="2">The sequence shown here is derived from an EMBL/GenBank/DDBJ whole genome shotgun (WGS) entry which is preliminary data.</text>
</comment>
<keyword evidence="1" id="KW-0812">Transmembrane</keyword>
<sequence>MNIAPWFFLEVDWSEVDVIFVGVLGDWLYLIICAPLFGLFVHFFYGNNAPLRYALYWSSREADYASLELQ</sequence>
<gene>
    <name evidence="2" type="ORF">CD20_12560</name>
</gene>
<dbReference type="Proteomes" id="UP000371553">
    <property type="component" value="Unassembled WGS sequence"/>
</dbReference>
<keyword evidence="1" id="KW-1133">Transmembrane helix</keyword>
<accession>A0A9P1XMU2</accession>
<dbReference type="EMBL" id="AAAPCR010000012">
    <property type="protein sequence ID" value="EAD8146910.1"/>
    <property type="molecule type" value="Genomic_DNA"/>
</dbReference>
<evidence type="ECO:0000313" key="2">
    <source>
        <dbReference type="EMBL" id="EAD8146910.1"/>
    </source>
</evidence>